<reference evidence="3" key="1">
    <citation type="journal article" date="2017" name="Plant J.">
        <title>The pomegranate (Punica granatum L.) genome and the genomics of punicalagin biosynthesis.</title>
        <authorList>
            <person name="Qin G."/>
            <person name="Xu C."/>
            <person name="Ming R."/>
            <person name="Tang H."/>
            <person name="Guyot R."/>
            <person name="Kramer E.M."/>
            <person name="Hu Y."/>
            <person name="Yi X."/>
            <person name="Qi Y."/>
            <person name="Xu X."/>
            <person name="Gao Z."/>
            <person name="Pan H."/>
            <person name="Jian J."/>
            <person name="Tian Y."/>
            <person name="Yue Z."/>
            <person name="Xu Y."/>
        </authorList>
    </citation>
    <scope>NUCLEOTIDE SEQUENCE [LARGE SCALE GENOMIC DNA]</scope>
    <source>
        <strain evidence="3">cv. Dabenzi</strain>
    </source>
</reference>
<feature type="domain" description="F-box associated beta-propeller type 3" evidence="1">
    <location>
        <begin position="6"/>
        <end position="162"/>
    </location>
</feature>
<dbReference type="InterPro" id="IPR013187">
    <property type="entry name" value="F-box-assoc_dom_typ3"/>
</dbReference>
<dbReference type="EMBL" id="MTKT01000773">
    <property type="protein sequence ID" value="OWM88987.1"/>
    <property type="molecule type" value="Genomic_DNA"/>
</dbReference>
<evidence type="ECO:0000259" key="1">
    <source>
        <dbReference type="Pfam" id="PF08268"/>
    </source>
</evidence>
<comment type="caution">
    <text evidence="2">The sequence shown here is derived from an EMBL/GenBank/DDBJ whole genome shotgun (WGS) entry which is preliminary data.</text>
</comment>
<dbReference type="Proteomes" id="UP000197138">
    <property type="component" value="Unassembled WGS sequence"/>
</dbReference>
<evidence type="ECO:0000313" key="3">
    <source>
        <dbReference type="Proteomes" id="UP000197138"/>
    </source>
</evidence>
<proteinExistence type="predicted"/>
<dbReference type="Pfam" id="PF08268">
    <property type="entry name" value="FBA_3"/>
    <property type="match status" value="1"/>
</dbReference>
<dbReference type="AlphaFoldDB" id="A0A218XVB6"/>
<evidence type="ECO:0000313" key="2">
    <source>
        <dbReference type="EMBL" id="OWM88987.1"/>
    </source>
</evidence>
<gene>
    <name evidence="2" type="ORF">CDL15_Pgr024005</name>
</gene>
<sequence length="167" mass="19511">MRKIIESHVFVLRENYWRKPLYDYPPHLREMYAQRGTCINGVIFCTAYTAQDELTEKHLVALHVRSEKIQMIPHPRGVVDTVLIELSRHATLAHDDVDLSWNEVTLWTLEDLDNQADPEWDITLHGGMPTGDLMLAPMYFGEPFFMFLHNVENNVLRRIKLQARAIV</sequence>
<organism evidence="2 3">
    <name type="scientific">Punica granatum</name>
    <name type="common">Pomegranate</name>
    <dbReference type="NCBI Taxonomy" id="22663"/>
    <lineage>
        <taxon>Eukaryota</taxon>
        <taxon>Viridiplantae</taxon>
        <taxon>Streptophyta</taxon>
        <taxon>Embryophyta</taxon>
        <taxon>Tracheophyta</taxon>
        <taxon>Spermatophyta</taxon>
        <taxon>Magnoliopsida</taxon>
        <taxon>eudicotyledons</taxon>
        <taxon>Gunneridae</taxon>
        <taxon>Pentapetalae</taxon>
        <taxon>rosids</taxon>
        <taxon>malvids</taxon>
        <taxon>Myrtales</taxon>
        <taxon>Lythraceae</taxon>
        <taxon>Punica</taxon>
    </lineage>
</organism>
<protein>
    <recommendedName>
        <fullName evidence="1">F-box associated beta-propeller type 3 domain-containing protein</fullName>
    </recommendedName>
</protein>
<accession>A0A218XVB6</accession>
<name>A0A218XVB6_PUNGR</name>